<feature type="transmembrane region" description="Helical" evidence="9">
    <location>
        <begin position="191"/>
        <end position="211"/>
    </location>
</feature>
<feature type="domain" description="ABC transmembrane type-1" evidence="11">
    <location>
        <begin position="38"/>
        <end position="331"/>
    </location>
</feature>
<feature type="transmembrane region" description="Helical" evidence="9">
    <location>
        <begin position="272"/>
        <end position="296"/>
    </location>
</feature>
<dbReference type="AlphaFoldDB" id="A0A5C4MRD3"/>
<dbReference type="SUPFAM" id="SSF90123">
    <property type="entry name" value="ABC transporter transmembrane region"/>
    <property type="match status" value="1"/>
</dbReference>
<dbReference type="Gene3D" id="3.40.50.300">
    <property type="entry name" value="P-loop containing nucleotide triphosphate hydrolases"/>
    <property type="match status" value="1"/>
</dbReference>
<dbReference type="FunFam" id="3.40.50.300:FF:000221">
    <property type="entry name" value="Multidrug ABC transporter ATP-binding protein"/>
    <property type="match status" value="1"/>
</dbReference>
<keyword evidence="3" id="KW-1003">Cell membrane</keyword>
<name>A0A5C4MRD3_9RHOB</name>
<dbReference type="GO" id="GO:0015421">
    <property type="term" value="F:ABC-type oligopeptide transporter activity"/>
    <property type="evidence" value="ECO:0007669"/>
    <property type="project" value="TreeGrafter"/>
</dbReference>
<dbReference type="InterPro" id="IPR027417">
    <property type="entry name" value="P-loop_NTPase"/>
</dbReference>
<evidence type="ECO:0000259" key="11">
    <source>
        <dbReference type="PROSITE" id="PS50929"/>
    </source>
</evidence>
<dbReference type="PANTHER" id="PTHR43394:SF1">
    <property type="entry name" value="ATP-BINDING CASSETTE SUB-FAMILY B MEMBER 10, MITOCHONDRIAL"/>
    <property type="match status" value="1"/>
</dbReference>
<dbReference type="EMBL" id="VDFU01000030">
    <property type="protein sequence ID" value="TNC46921.1"/>
    <property type="molecule type" value="Genomic_DNA"/>
</dbReference>
<dbReference type="InterPro" id="IPR011527">
    <property type="entry name" value="ABC1_TM_dom"/>
</dbReference>
<evidence type="ECO:0000256" key="4">
    <source>
        <dbReference type="ARBA" id="ARBA00022692"/>
    </source>
</evidence>
<keyword evidence="6 12" id="KW-0067">ATP-binding</keyword>
<proteinExistence type="predicted"/>
<dbReference type="Pfam" id="PF00005">
    <property type="entry name" value="ABC_tran"/>
    <property type="match status" value="1"/>
</dbReference>
<organism evidence="12 13">
    <name type="scientific">Rubellimicrobium rubrum</name>
    <dbReference type="NCBI Taxonomy" id="2585369"/>
    <lineage>
        <taxon>Bacteria</taxon>
        <taxon>Pseudomonadati</taxon>
        <taxon>Pseudomonadota</taxon>
        <taxon>Alphaproteobacteria</taxon>
        <taxon>Rhodobacterales</taxon>
        <taxon>Roseobacteraceae</taxon>
        <taxon>Rubellimicrobium</taxon>
    </lineage>
</organism>
<comment type="caution">
    <text evidence="12">The sequence shown here is derived from an EMBL/GenBank/DDBJ whole genome shotgun (WGS) entry which is preliminary data.</text>
</comment>
<dbReference type="RefSeq" id="WP_139078372.1">
    <property type="nucleotide sequence ID" value="NZ_VDFU01000030.1"/>
</dbReference>
<keyword evidence="4 9" id="KW-0812">Transmembrane</keyword>
<feature type="transmembrane region" description="Helical" evidence="9">
    <location>
        <begin position="88"/>
        <end position="111"/>
    </location>
</feature>
<comment type="subcellular location">
    <subcellularLocation>
        <location evidence="1">Cell membrane</location>
        <topology evidence="1">Multi-pass membrane protein</topology>
    </subcellularLocation>
</comment>
<feature type="transmembrane region" description="Helical" evidence="9">
    <location>
        <begin position="34"/>
        <end position="57"/>
    </location>
</feature>
<evidence type="ECO:0000259" key="10">
    <source>
        <dbReference type="PROSITE" id="PS50893"/>
    </source>
</evidence>
<dbReference type="PANTHER" id="PTHR43394">
    <property type="entry name" value="ATP-DEPENDENT PERMEASE MDL1, MITOCHONDRIAL"/>
    <property type="match status" value="1"/>
</dbReference>
<dbReference type="InterPro" id="IPR039421">
    <property type="entry name" value="Type_1_exporter"/>
</dbReference>
<dbReference type="InterPro" id="IPR003593">
    <property type="entry name" value="AAA+_ATPase"/>
</dbReference>
<dbReference type="GO" id="GO:0005524">
    <property type="term" value="F:ATP binding"/>
    <property type="evidence" value="ECO:0007669"/>
    <property type="project" value="UniProtKB-KW"/>
</dbReference>
<keyword evidence="7 9" id="KW-1133">Transmembrane helix</keyword>
<keyword evidence="5" id="KW-0547">Nucleotide-binding</keyword>
<protein>
    <submittedName>
        <fullName evidence="12">ABC transporter ATP-binding protein</fullName>
    </submittedName>
</protein>
<evidence type="ECO:0000256" key="6">
    <source>
        <dbReference type="ARBA" id="ARBA00022840"/>
    </source>
</evidence>
<dbReference type="CDD" id="cd07346">
    <property type="entry name" value="ABC_6TM_exporters"/>
    <property type="match status" value="1"/>
</dbReference>
<dbReference type="Gene3D" id="1.20.1560.10">
    <property type="entry name" value="ABC transporter type 1, transmembrane domain"/>
    <property type="match status" value="1"/>
</dbReference>
<dbReference type="PROSITE" id="PS00211">
    <property type="entry name" value="ABC_TRANSPORTER_1"/>
    <property type="match status" value="1"/>
</dbReference>
<reference evidence="12 13" key="1">
    <citation type="submission" date="2019-06" db="EMBL/GenBank/DDBJ databases">
        <title>YIM 131921 draft genome.</title>
        <authorList>
            <person name="Jiang L."/>
        </authorList>
    </citation>
    <scope>NUCLEOTIDE SEQUENCE [LARGE SCALE GENOMIC DNA]</scope>
    <source>
        <strain evidence="12 13">YIM 131921</strain>
    </source>
</reference>
<dbReference type="SMART" id="SM00382">
    <property type="entry name" value="AAA"/>
    <property type="match status" value="1"/>
</dbReference>
<dbReference type="SUPFAM" id="SSF52540">
    <property type="entry name" value="P-loop containing nucleoside triphosphate hydrolases"/>
    <property type="match status" value="1"/>
</dbReference>
<evidence type="ECO:0000256" key="1">
    <source>
        <dbReference type="ARBA" id="ARBA00004651"/>
    </source>
</evidence>
<dbReference type="GO" id="GO:0005886">
    <property type="term" value="C:plasma membrane"/>
    <property type="evidence" value="ECO:0007669"/>
    <property type="project" value="UniProtKB-SubCell"/>
</dbReference>
<keyword evidence="8 9" id="KW-0472">Membrane</keyword>
<feature type="transmembrane region" description="Helical" evidence="9">
    <location>
        <begin position="164"/>
        <end position="185"/>
    </location>
</feature>
<evidence type="ECO:0000256" key="3">
    <source>
        <dbReference type="ARBA" id="ARBA00022475"/>
    </source>
</evidence>
<gene>
    <name evidence="12" type="ORF">FHG66_17660</name>
</gene>
<accession>A0A5C4MRD3</accession>
<keyword evidence="2" id="KW-0813">Transport</keyword>
<dbReference type="Pfam" id="PF00664">
    <property type="entry name" value="ABC_membrane"/>
    <property type="match status" value="1"/>
</dbReference>
<keyword evidence="13" id="KW-1185">Reference proteome</keyword>
<dbReference type="InterPro" id="IPR017871">
    <property type="entry name" value="ABC_transporter-like_CS"/>
</dbReference>
<dbReference type="InterPro" id="IPR036640">
    <property type="entry name" value="ABC1_TM_sf"/>
</dbReference>
<evidence type="ECO:0000256" key="2">
    <source>
        <dbReference type="ARBA" id="ARBA00022448"/>
    </source>
</evidence>
<evidence type="ECO:0000256" key="8">
    <source>
        <dbReference type="ARBA" id="ARBA00023136"/>
    </source>
</evidence>
<feature type="domain" description="ABC transporter" evidence="10">
    <location>
        <begin position="364"/>
        <end position="599"/>
    </location>
</feature>
<evidence type="ECO:0000256" key="7">
    <source>
        <dbReference type="ARBA" id="ARBA00022989"/>
    </source>
</evidence>
<sequence length="607" mass="65478">MTNETLSRKDASPQANVFGIAARVMGLAREERPVILSVGLLGLASAIFEAVGLSFMIPLARIAMGEGIDFTIPVIGPLLKSLGSFMELSGTLVVLLVVGFSLVGIIVSYVNQVLSNALAMRFADSLRRRVFETALDRPLSQIEALPSGSFINNLASETWKVCDALFIVIGGTVQFIAFSVFLVLLLLLAPFYTFVLLGMTGAMGLVLYATAQAVRELGIKAVAANERLMAYIWDAFGGLRVIRGFGQEDHEREQFGQRSQDVRHVFTRLRNLSAIVGPITQVVTIAMVATILGLAMLRGDSLATLVGFFAIAFRMQPRVMGLLNAWTSLKGLEGSVSSVEKAFGASGAKRHGQWRTFPGVRGELTLEGVSARYPNTEQPALHDISCRFRAGEVTAVAGYSGAGKSTLAALLLRFIEPSEGRILVDGQPLSSLDPIGWNRRIAFVEQNAFLFNATIRDNIGYGDIDVSFDEIREAARIAQADSFIDALPQGYDTMIGDSGVRLSQGQRQRIALARAIVRKPDVLILDEATNALDRPTERALRDAMTSGPKARVVVVIAHRRESIEVADNVVVLDGGRVVEEGSPAALAARGGVYAHLYLDEAETPDPS</sequence>
<dbReference type="PROSITE" id="PS50929">
    <property type="entry name" value="ABC_TM1F"/>
    <property type="match status" value="1"/>
</dbReference>
<dbReference type="OrthoDB" id="501491at2"/>
<evidence type="ECO:0000313" key="13">
    <source>
        <dbReference type="Proteomes" id="UP000305887"/>
    </source>
</evidence>
<evidence type="ECO:0000313" key="12">
    <source>
        <dbReference type="EMBL" id="TNC46921.1"/>
    </source>
</evidence>
<dbReference type="InterPro" id="IPR003439">
    <property type="entry name" value="ABC_transporter-like_ATP-bd"/>
</dbReference>
<dbReference type="Proteomes" id="UP000305887">
    <property type="component" value="Unassembled WGS sequence"/>
</dbReference>
<evidence type="ECO:0000256" key="9">
    <source>
        <dbReference type="SAM" id="Phobius"/>
    </source>
</evidence>
<dbReference type="GO" id="GO:0016887">
    <property type="term" value="F:ATP hydrolysis activity"/>
    <property type="evidence" value="ECO:0007669"/>
    <property type="project" value="InterPro"/>
</dbReference>
<evidence type="ECO:0000256" key="5">
    <source>
        <dbReference type="ARBA" id="ARBA00022741"/>
    </source>
</evidence>
<dbReference type="PROSITE" id="PS50893">
    <property type="entry name" value="ABC_TRANSPORTER_2"/>
    <property type="match status" value="1"/>
</dbReference>